<proteinExistence type="predicted"/>
<dbReference type="InterPro" id="IPR055469">
    <property type="entry name" value="DUF7041"/>
</dbReference>
<keyword evidence="3" id="KW-1185">Reference proteome</keyword>
<dbReference type="EMBL" id="JABSTU010000005">
    <property type="protein sequence ID" value="KAH8029920.1"/>
    <property type="molecule type" value="Genomic_DNA"/>
</dbReference>
<gene>
    <name evidence="2" type="ORF">HPB51_005694</name>
</gene>
<feature type="domain" description="DUF7041" evidence="1">
    <location>
        <begin position="28"/>
        <end position="109"/>
    </location>
</feature>
<dbReference type="Pfam" id="PF23055">
    <property type="entry name" value="DUF7041"/>
    <property type="match status" value="1"/>
</dbReference>
<reference evidence="2" key="1">
    <citation type="journal article" date="2020" name="Cell">
        <title>Large-Scale Comparative Analyses of Tick Genomes Elucidate Their Genetic Diversity and Vector Capacities.</title>
        <authorList>
            <consortium name="Tick Genome and Microbiome Consortium (TIGMIC)"/>
            <person name="Jia N."/>
            <person name="Wang J."/>
            <person name="Shi W."/>
            <person name="Du L."/>
            <person name="Sun Y."/>
            <person name="Zhan W."/>
            <person name="Jiang J.F."/>
            <person name="Wang Q."/>
            <person name="Zhang B."/>
            <person name="Ji P."/>
            <person name="Bell-Sakyi L."/>
            <person name="Cui X.M."/>
            <person name="Yuan T.T."/>
            <person name="Jiang B.G."/>
            <person name="Yang W.F."/>
            <person name="Lam T.T."/>
            <person name="Chang Q.C."/>
            <person name="Ding S.J."/>
            <person name="Wang X.J."/>
            <person name="Zhu J.G."/>
            <person name="Ruan X.D."/>
            <person name="Zhao L."/>
            <person name="Wei J.T."/>
            <person name="Ye R.Z."/>
            <person name="Que T.C."/>
            <person name="Du C.H."/>
            <person name="Zhou Y.H."/>
            <person name="Cheng J.X."/>
            <person name="Dai P.F."/>
            <person name="Guo W.B."/>
            <person name="Han X.H."/>
            <person name="Huang E.J."/>
            <person name="Li L.F."/>
            <person name="Wei W."/>
            <person name="Gao Y.C."/>
            <person name="Liu J.Z."/>
            <person name="Shao H.Z."/>
            <person name="Wang X."/>
            <person name="Wang C.C."/>
            <person name="Yang T.C."/>
            <person name="Huo Q.B."/>
            <person name="Li W."/>
            <person name="Chen H.Y."/>
            <person name="Chen S.E."/>
            <person name="Zhou L.G."/>
            <person name="Ni X.B."/>
            <person name="Tian J.H."/>
            <person name="Sheng Y."/>
            <person name="Liu T."/>
            <person name="Pan Y.S."/>
            <person name="Xia L.Y."/>
            <person name="Li J."/>
            <person name="Zhao F."/>
            <person name="Cao W.C."/>
        </authorList>
    </citation>
    <scope>NUCLEOTIDE SEQUENCE</scope>
    <source>
        <strain evidence="2">Rmic-2018</strain>
    </source>
</reference>
<dbReference type="PANTHER" id="PTHR33327">
    <property type="entry name" value="ENDONUCLEASE"/>
    <property type="match status" value="1"/>
</dbReference>
<sequence>MQSNETHLNTEATGTTHHDVSVIFLLLQAYWDSNPSILFIQAESQFMLSGVRTKQRKYHLVVSALSSAVAEEAAALLSGSPSTTPHNTFKAALQAQTTASQRSRIKRLLSAKELGHRRPSQLLRHMCQLMSSYTTTTDENWLRELFVQCLSGNVKSY</sequence>
<evidence type="ECO:0000313" key="2">
    <source>
        <dbReference type="EMBL" id="KAH8029920.1"/>
    </source>
</evidence>
<protein>
    <recommendedName>
        <fullName evidence="1">DUF7041 domain-containing protein</fullName>
    </recommendedName>
</protein>
<evidence type="ECO:0000313" key="3">
    <source>
        <dbReference type="Proteomes" id="UP000821866"/>
    </source>
</evidence>
<organism evidence="2 3">
    <name type="scientific">Rhipicephalus microplus</name>
    <name type="common">Cattle tick</name>
    <name type="synonym">Boophilus microplus</name>
    <dbReference type="NCBI Taxonomy" id="6941"/>
    <lineage>
        <taxon>Eukaryota</taxon>
        <taxon>Metazoa</taxon>
        <taxon>Ecdysozoa</taxon>
        <taxon>Arthropoda</taxon>
        <taxon>Chelicerata</taxon>
        <taxon>Arachnida</taxon>
        <taxon>Acari</taxon>
        <taxon>Parasitiformes</taxon>
        <taxon>Ixodida</taxon>
        <taxon>Ixodoidea</taxon>
        <taxon>Ixodidae</taxon>
        <taxon>Rhipicephalinae</taxon>
        <taxon>Rhipicephalus</taxon>
        <taxon>Boophilus</taxon>
    </lineage>
</organism>
<dbReference type="Proteomes" id="UP000821866">
    <property type="component" value="Chromosome 3"/>
</dbReference>
<comment type="caution">
    <text evidence="2">The sequence shown here is derived from an EMBL/GenBank/DDBJ whole genome shotgun (WGS) entry which is preliminary data.</text>
</comment>
<dbReference type="AlphaFoldDB" id="A0A9J6E761"/>
<reference evidence="2" key="2">
    <citation type="submission" date="2021-09" db="EMBL/GenBank/DDBJ databases">
        <authorList>
            <person name="Jia N."/>
            <person name="Wang J."/>
            <person name="Shi W."/>
            <person name="Du L."/>
            <person name="Sun Y."/>
            <person name="Zhan W."/>
            <person name="Jiang J."/>
            <person name="Wang Q."/>
            <person name="Zhang B."/>
            <person name="Ji P."/>
            <person name="Sakyi L.B."/>
            <person name="Cui X."/>
            <person name="Yuan T."/>
            <person name="Jiang B."/>
            <person name="Yang W."/>
            <person name="Lam T.T.-Y."/>
            <person name="Chang Q."/>
            <person name="Ding S."/>
            <person name="Wang X."/>
            <person name="Zhu J."/>
            <person name="Ruan X."/>
            <person name="Zhao L."/>
            <person name="Wei J."/>
            <person name="Que T."/>
            <person name="Du C."/>
            <person name="Cheng J."/>
            <person name="Dai P."/>
            <person name="Han X."/>
            <person name="Huang E."/>
            <person name="Gao Y."/>
            <person name="Liu J."/>
            <person name="Shao H."/>
            <person name="Ye R."/>
            <person name="Li L."/>
            <person name="Wei W."/>
            <person name="Wang X."/>
            <person name="Wang C."/>
            <person name="Huo Q."/>
            <person name="Li W."/>
            <person name="Guo W."/>
            <person name="Chen H."/>
            <person name="Chen S."/>
            <person name="Zhou L."/>
            <person name="Zhou L."/>
            <person name="Ni X."/>
            <person name="Tian J."/>
            <person name="Zhou Y."/>
            <person name="Sheng Y."/>
            <person name="Liu T."/>
            <person name="Pan Y."/>
            <person name="Xia L."/>
            <person name="Li J."/>
            <person name="Zhao F."/>
            <person name="Cao W."/>
        </authorList>
    </citation>
    <scope>NUCLEOTIDE SEQUENCE</scope>
    <source>
        <strain evidence="2">Rmic-2018</strain>
        <tissue evidence="2">Larvae</tissue>
    </source>
</reference>
<evidence type="ECO:0000259" key="1">
    <source>
        <dbReference type="Pfam" id="PF23055"/>
    </source>
</evidence>
<name>A0A9J6E761_RHIMP</name>
<dbReference type="VEuPathDB" id="VectorBase:LOC119162275"/>
<accession>A0A9J6E761</accession>
<dbReference type="PANTHER" id="PTHR33327:SF3">
    <property type="entry name" value="RNA-DIRECTED DNA POLYMERASE"/>
    <property type="match status" value="1"/>
</dbReference>